<evidence type="ECO:0000313" key="2">
    <source>
        <dbReference type="Proteomes" id="UP001055879"/>
    </source>
</evidence>
<dbReference type="EMBL" id="CM042057">
    <property type="protein sequence ID" value="KAI3692935.1"/>
    <property type="molecule type" value="Genomic_DNA"/>
</dbReference>
<dbReference type="Proteomes" id="UP001055879">
    <property type="component" value="Linkage Group LG11"/>
</dbReference>
<keyword evidence="2" id="KW-1185">Reference proteome</keyword>
<organism evidence="1 2">
    <name type="scientific">Arctium lappa</name>
    <name type="common">Greater burdock</name>
    <name type="synonym">Lappa major</name>
    <dbReference type="NCBI Taxonomy" id="4217"/>
    <lineage>
        <taxon>Eukaryota</taxon>
        <taxon>Viridiplantae</taxon>
        <taxon>Streptophyta</taxon>
        <taxon>Embryophyta</taxon>
        <taxon>Tracheophyta</taxon>
        <taxon>Spermatophyta</taxon>
        <taxon>Magnoliopsida</taxon>
        <taxon>eudicotyledons</taxon>
        <taxon>Gunneridae</taxon>
        <taxon>Pentapetalae</taxon>
        <taxon>asterids</taxon>
        <taxon>campanulids</taxon>
        <taxon>Asterales</taxon>
        <taxon>Asteraceae</taxon>
        <taxon>Carduoideae</taxon>
        <taxon>Cardueae</taxon>
        <taxon>Arctiinae</taxon>
        <taxon>Arctium</taxon>
    </lineage>
</organism>
<comment type="caution">
    <text evidence="1">The sequence shown here is derived from an EMBL/GenBank/DDBJ whole genome shotgun (WGS) entry which is preliminary data.</text>
</comment>
<reference evidence="1 2" key="2">
    <citation type="journal article" date="2022" name="Mol. Ecol. Resour.">
        <title>The genomes of chicory, endive, great burdock and yacon provide insights into Asteraceae paleo-polyploidization history and plant inulin production.</title>
        <authorList>
            <person name="Fan W."/>
            <person name="Wang S."/>
            <person name="Wang H."/>
            <person name="Wang A."/>
            <person name="Jiang F."/>
            <person name="Liu H."/>
            <person name="Zhao H."/>
            <person name="Xu D."/>
            <person name="Zhang Y."/>
        </authorList>
    </citation>
    <scope>NUCLEOTIDE SEQUENCE [LARGE SCALE GENOMIC DNA]</scope>
    <source>
        <strain evidence="2">cv. Niubang</strain>
    </source>
</reference>
<evidence type="ECO:0000313" key="1">
    <source>
        <dbReference type="EMBL" id="KAI3692935.1"/>
    </source>
</evidence>
<name>A0ACB8Z9U4_ARCLA</name>
<reference evidence="2" key="1">
    <citation type="journal article" date="2022" name="Mol. Ecol. Resour.">
        <title>The genomes of chicory, endive, great burdock and yacon provide insights into Asteraceae palaeo-polyploidization history and plant inulin production.</title>
        <authorList>
            <person name="Fan W."/>
            <person name="Wang S."/>
            <person name="Wang H."/>
            <person name="Wang A."/>
            <person name="Jiang F."/>
            <person name="Liu H."/>
            <person name="Zhao H."/>
            <person name="Xu D."/>
            <person name="Zhang Y."/>
        </authorList>
    </citation>
    <scope>NUCLEOTIDE SEQUENCE [LARGE SCALE GENOMIC DNA]</scope>
    <source>
        <strain evidence="2">cv. Niubang</strain>
    </source>
</reference>
<gene>
    <name evidence="1" type="ORF">L6452_32760</name>
</gene>
<proteinExistence type="predicted"/>
<accession>A0ACB8Z9U4</accession>
<protein>
    <submittedName>
        <fullName evidence="1">Uncharacterized protein</fullName>
    </submittedName>
</protein>
<sequence>MKITAVTISGRKKKDRTTITMEIFREDGSAKAMFLSKLEHFGYSEWLEFREALKKSRSTYRGHVENLLEALINRVVAKTNVSSAPPSQPRPVKRKLASSSENDAVIRNETSIKFSKDALFGPPPDLSALDLSLPLGGPYLPRKVIKKPYGIFFRDDEEQLRFQRVSEIPLYPLSHLQYLLCLWCRYSSSADPIKTLIQQEVADRKRKGEKVPDYMISPETFRKLS</sequence>